<keyword evidence="3" id="KW-0378">Hydrolase</keyword>
<evidence type="ECO:0000313" key="4">
    <source>
        <dbReference type="Proteomes" id="UP001283341"/>
    </source>
</evidence>
<organism evidence="3 4">
    <name type="scientific">Apodospora peruviana</name>
    <dbReference type="NCBI Taxonomy" id="516989"/>
    <lineage>
        <taxon>Eukaryota</taxon>
        <taxon>Fungi</taxon>
        <taxon>Dikarya</taxon>
        <taxon>Ascomycota</taxon>
        <taxon>Pezizomycotina</taxon>
        <taxon>Sordariomycetes</taxon>
        <taxon>Sordariomycetidae</taxon>
        <taxon>Sordariales</taxon>
        <taxon>Lasiosphaeriaceae</taxon>
        <taxon>Apodospora</taxon>
    </lineage>
</organism>
<feature type="chain" id="PRO_5042186433" evidence="1">
    <location>
        <begin position="22"/>
        <end position="335"/>
    </location>
</feature>
<evidence type="ECO:0000256" key="1">
    <source>
        <dbReference type="SAM" id="SignalP"/>
    </source>
</evidence>
<dbReference type="PANTHER" id="PTHR34154">
    <property type="entry name" value="ALKALI-SENSITIVE LINKAGE PROTEIN 1"/>
    <property type="match status" value="1"/>
</dbReference>
<dbReference type="GO" id="GO:0009277">
    <property type="term" value="C:fungal-type cell wall"/>
    <property type="evidence" value="ECO:0007669"/>
    <property type="project" value="TreeGrafter"/>
</dbReference>
<dbReference type="GO" id="GO:0071966">
    <property type="term" value="P:fungal-type cell wall polysaccharide metabolic process"/>
    <property type="evidence" value="ECO:0007669"/>
    <property type="project" value="TreeGrafter"/>
</dbReference>
<dbReference type="EMBL" id="JAUEDM010000009">
    <property type="protein sequence ID" value="KAK3312094.1"/>
    <property type="molecule type" value="Genomic_DNA"/>
</dbReference>
<keyword evidence="1" id="KW-0732">Signal</keyword>
<dbReference type="FunFam" id="3.20.20.80:FF:000207">
    <property type="entry name" value="Glycoside hydrolase family 128 protein"/>
    <property type="match status" value="1"/>
</dbReference>
<dbReference type="GO" id="GO:0016787">
    <property type="term" value="F:hydrolase activity"/>
    <property type="evidence" value="ECO:0007669"/>
    <property type="project" value="UniProtKB-KW"/>
</dbReference>
<dbReference type="Pfam" id="PF11790">
    <property type="entry name" value="Glyco_hydro_cc"/>
    <property type="match status" value="1"/>
</dbReference>
<dbReference type="InterPro" id="IPR024655">
    <property type="entry name" value="Asl1_glyco_hydro_catalytic"/>
</dbReference>
<proteinExistence type="predicted"/>
<feature type="domain" description="Asl1-like glycosyl hydrolase catalytic" evidence="2">
    <location>
        <begin position="34"/>
        <end position="285"/>
    </location>
</feature>
<accession>A0AAE0LYZ6</accession>
<keyword evidence="4" id="KW-1185">Reference proteome</keyword>
<dbReference type="Gene3D" id="3.20.20.80">
    <property type="entry name" value="Glycosidases"/>
    <property type="match status" value="1"/>
</dbReference>
<reference evidence="3" key="1">
    <citation type="journal article" date="2023" name="Mol. Phylogenet. Evol.">
        <title>Genome-scale phylogeny and comparative genomics of the fungal order Sordariales.</title>
        <authorList>
            <person name="Hensen N."/>
            <person name="Bonometti L."/>
            <person name="Westerberg I."/>
            <person name="Brannstrom I.O."/>
            <person name="Guillou S."/>
            <person name="Cros-Aarteil S."/>
            <person name="Calhoun S."/>
            <person name="Haridas S."/>
            <person name="Kuo A."/>
            <person name="Mondo S."/>
            <person name="Pangilinan J."/>
            <person name="Riley R."/>
            <person name="LaButti K."/>
            <person name="Andreopoulos B."/>
            <person name="Lipzen A."/>
            <person name="Chen C."/>
            <person name="Yan M."/>
            <person name="Daum C."/>
            <person name="Ng V."/>
            <person name="Clum A."/>
            <person name="Steindorff A."/>
            <person name="Ohm R.A."/>
            <person name="Martin F."/>
            <person name="Silar P."/>
            <person name="Natvig D.O."/>
            <person name="Lalanne C."/>
            <person name="Gautier V."/>
            <person name="Ament-Velasquez S.L."/>
            <person name="Kruys A."/>
            <person name="Hutchinson M.I."/>
            <person name="Powell A.J."/>
            <person name="Barry K."/>
            <person name="Miller A.N."/>
            <person name="Grigoriev I.V."/>
            <person name="Debuchy R."/>
            <person name="Gladieux P."/>
            <person name="Hiltunen Thoren M."/>
            <person name="Johannesson H."/>
        </authorList>
    </citation>
    <scope>NUCLEOTIDE SEQUENCE</scope>
    <source>
        <strain evidence="3">CBS 118394</strain>
    </source>
</reference>
<dbReference type="SUPFAM" id="SSF51445">
    <property type="entry name" value="(Trans)glycosidases"/>
    <property type="match status" value="1"/>
</dbReference>
<sequence>MFSQIPLGAVVLGAALPFALAGPLASSKRGLCFVPNTTTPEDDTIWVQKPTDLTWYYNYDPTPSDVFAKVSQEEFEFVPMLWGVPPTPGDTAFLDTVKGLIKDGRNITHIMSFNEPDGPAEYGGANADPSAAAQAWVDNIIPLRKMGVKVGLPACTGSPDGLAWLKTFLDSCSTIVSDGGNKKNCSYDFVPIHWYGDFGGLASHMGEYSATFPNKSIWITEYNFNDQALSTTQDFYNMSAEYFDRLDFVERYSLFGAFRSDVSNVGANAAMLNKDGELTDIGAWYLGRPGTGVDPQSGKGVNGDSKSAGLRAVGVPQIGGVLLGAGFAVGVMMGL</sequence>
<evidence type="ECO:0000313" key="3">
    <source>
        <dbReference type="EMBL" id="KAK3312094.1"/>
    </source>
</evidence>
<dbReference type="Proteomes" id="UP001283341">
    <property type="component" value="Unassembled WGS sequence"/>
</dbReference>
<dbReference type="InterPro" id="IPR017853">
    <property type="entry name" value="GH"/>
</dbReference>
<reference evidence="3" key="2">
    <citation type="submission" date="2023-06" db="EMBL/GenBank/DDBJ databases">
        <authorList>
            <consortium name="Lawrence Berkeley National Laboratory"/>
            <person name="Haridas S."/>
            <person name="Hensen N."/>
            <person name="Bonometti L."/>
            <person name="Westerberg I."/>
            <person name="Brannstrom I.O."/>
            <person name="Guillou S."/>
            <person name="Cros-Aarteil S."/>
            <person name="Calhoun S."/>
            <person name="Kuo A."/>
            <person name="Mondo S."/>
            <person name="Pangilinan J."/>
            <person name="Riley R."/>
            <person name="Labutti K."/>
            <person name="Andreopoulos B."/>
            <person name="Lipzen A."/>
            <person name="Chen C."/>
            <person name="Yanf M."/>
            <person name="Daum C."/>
            <person name="Ng V."/>
            <person name="Clum A."/>
            <person name="Steindorff A."/>
            <person name="Ohm R."/>
            <person name="Martin F."/>
            <person name="Silar P."/>
            <person name="Natvig D."/>
            <person name="Lalanne C."/>
            <person name="Gautier V."/>
            <person name="Ament-Velasquez S.L."/>
            <person name="Kruys A."/>
            <person name="Hutchinson M.I."/>
            <person name="Powell A.J."/>
            <person name="Barry K."/>
            <person name="Miller A.N."/>
            <person name="Grigoriev I.V."/>
            <person name="Debuchy R."/>
            <person name="Gladieux P."/>
            <person name="Thoren M.H."/>
            <person name="Johannesson H."/>
        </authorList>
    </citation>
    <scope>NUCLEOTIDE SEQUENCE</scope>
    <source>
        <strain evidence="3">CBS 118394</strain>
    </source>
</reference>
<dbReference type="InterPro" id="IPR053183">
    <property type="entry name" value="ASL1"/>
</dbReference>
<name>A0AAE0LYZ6_9PEZI</name>
<evidence type="ECO:0000259" key="2">
    <source>
        <dbReference type="Pfam" id="PF11790"/>
    </source>
</evidence>
<comment type="caution">
    <text evidence="3">The sequence shown here is derived from an EMBL/GenBank/DDBJ whole genome shotgun (WGS) entry which is preliminary data.</text>
</comment>
<feature type="signal peptide" evidence="1">
    <location>
        <begin position="1"/>
        <end position="21"/>
    </location>
</feature>
<dbReference type="PANTHER" id="PTHR34154:SF3">
    <property type="entry name" value="ALKALI-SENSITIVE LINKAGE PROTEIN 1"/>
    <property type="match status" value="1"/>
</dbReference>
<dbReference type="AlphaFoldDB" id="A0AAE0LYZ6"/>
<gene>
    <name evidence="3" type="ORF">B0H66DRAFT_486216</name>
</gene>
<protein>
    <submittedName>
        <fullName evidence="3">Glycosyl hydrolase catalytic core-domain-containing protein</fullName>
    </submittedName>
</protein>